<dbReference type="Proteomes" id="UP000821845">
    <property type="component" value="Chromosome 1"/>
</dbReference>
<keyword evidence="2" id="KW-1185">Reference proteome</keyword>
<name>A0ACB7TNG9_HYAAI</name>
<sequence length="321" mass="35317">MRALFTASMFLLVELTSYGYEEKDFQCPHTNISVPSTFVCNGFTDCTLPSNVSSGEDLSDEATEICAPVALLHDDIQLQSSHVTNTSVQLTWSKATTRISNHNLKLAGYFVTGKSNTHSFQNSISGRLQSYLAQWLKPWTDYTLIVRPYYTDRGVPRTSYKLGRAAAVSVRTLPSEPEAPELVSLLSAKQRNVVLNIVGPPSWNGIPGGFHVLWEAISESRGPQGKLDVPLSAEWAPSVNALNITLPLPGGYSYRVSVSARSMSESGDEYLGSEHDVDVSVALDTRAEPRQFIRGRENNHNTIPARYFVLIGQDNVRLGHG</sequence>
<dbReference type="EMBL" id="CM023481">
    <property type="protein sequence ID" value="KAH6948475.1"/>
    <property type="molecule type" value="Genomic_DNA"/>
</dbReference>
<evidence type="ECO:0000313" key="1">
    <source>
        <dbReference type="EMBL" id="KAH6948475.1"/>
    </source>
</evidence>
<comment type="caution">
    <text evidence="1">The sequence shown here is derived from an EMBL/GenBank/DDBJ whole genome shotgun (WGS) entry which is preliminary data.</text>
</comment>
<proteinExistence type="predicted"/>
<organism evidence="1 2">
    <name type="scientific">Hyalomma asiaticum</name>
    <name type="common">Tick</name>
    <dbReference type="NCBI Taxonomy" id="266040"/>
    <lineage>
        <taxon>Eukaryota</taxon>
        <taxon>Metazoa</taxon>
        <taxon>Ecdysozoa</taxon>
        <taxon>Arthropoda</taxon>
        <taxon>Chelicerata</taxon>
        <taxon>Arachnida</taxon>
        <taxon>Acari</taxon>
        <taxon>Parasitiformes</taxon>
        <taxon>Ixodida</taxon>
        <taxon>Ixodoidea</taxon>
        <taxon>Ixodidae</taxon>
        <taxon>Hyalomminae</taxon>
        <taxon>Hyalomma</taxon>
    </lineage>
</organism>
<protein>
    <submittedName>
        <fullName evidence="1">Uncharacterized protein</fullName>
    </submittedName>
</protein>
<evidence type="ECO:0000313" key="2">
    <source>
        <dbReference type="Proteomes" id="UP000821845"/>
    </source>
</evidence>
<accession>A0ACB7TNG9</accession>
<reference evidence="1" key="1">
    <citation type="submission" date="2020-05" db="EMBL/GenBank/DDBJ databases">
        <title>Large-scale comparative analyses of tick genomes elucidate their genetic diversity and vector capacities.</title>
        <authorList>
            <person name="Jia N."/>
            <person name="Wang J."/>
            <person name="Shi W."/>
            <person name="Du L."/>
            <person name="Sun Y."/>
            <person name="Zhan W."/>
            <person name="Jiang J."/>
            <person name="Wang Q."/>
            <person name="Zhang B."/>
            <person name="Ji P."/>
            <person name="Sakyi L.B."/>
            <person name="Cui X."/>
            <person name="Yuan T."/>
            <person name="Jiang B."/>
            <person name="Yang W."/>
            <person name="Lam T.T.-Y."/>
            <person name="Chang Q."/>
            <person name="Ding S."/>
            <person name="Wang X."/>
            <person name="Zhu J."/>
            <person name="Ruan X."/>
            <person name="Zhao L."/>
            <person name="Wei J."/>
            <person name="Que T."/>
            <person name="Du C."/>
            <person name="Cheng J."/>
            <person name="Dai P."/>
            <person name="Han X."/>
            <person name="Huang E."/>
            <person name="Gao Y."/>
            <person name="Liu J."/>
            <person name="Shao H."/>
            <person name="Ye R."/>
            <person name="Li L."/>
            <person name="Wei W."/>
            <person name="Wang X."/>
            <person name="Wang C."/>
            <person name="Yang T."/>
            <person name="Huo Q."/>
            <person name="Li W."/>
            <person name="Guo W."/>
            <person name="Chen H."/>
            <person name="Zhou L."/>
            <person name="Ni X."/>
            <person name="Tian J."/>
            <person name="Zhou Y."/>
            <person name="Sheng Y."/>
            <person name="Liu T."/>
            <person name="Pan Y."/>
            <person name="Xia L."/>
            <person name="Li J."/>
            <person name="Zhao F."/>
            <person name="Cao W."/>
        </authorList>
    </citation>
    <scope>NUCLEOTIDE SEQUENCE</scope>
    <source>
        <strain evidence="1">Hyas-2018</strain>
    </source>
</reference>
<gene>
    <name evidence="1" type="ORF">HPB50_024814</name>
</gene>